<dbReference type="Proteomes" id="UP001529510">
    <property type="component" value="Unassembled WGS sequence"/>
</dbReference>
<protein>
    <submittedName>
        <fullName evidence="2">Uncharacterized protein</fullName>
    </submittedName>
</protein>
<evidence type="ECO:0000256" key="1">
    <source>
        <dbReference type="SAM" id="MobiDB-lite"/>
    </source>
</evidence>
<dbReference type="AlphaFoldDB" id="A0ABD0RKD1"/>
<name>A0ABD0RKD1_CIRMR</name>
<feature type="non-terminal residue" evidence="2">
    <location>
        <position position="1"/>
    </location>
</feature>
<feature type="region of interest" description="Disordered" evidence="1">
    <location>
        <begin position="42"/>
        <end position="103"/>
    </location>
</feature>
<gene>
    <name evidence="2" type="ORF">M9458_007105</name>
</gene>
<reference evidence="2 3" key="1">
    <citation type="submission" date="2024-05" db="EMBL/GenBank/DDBJ databases">
        <title>Genome sequencing and assembly of Indian major carp, Cirrhinus mrigala (Hamilton, 1822).</title>
        <authorList>
            <person name="Mohindra V."/>
            <person name="Chowdhury L.M."/>
            <person name="Lal K."/>
            <person name="Jena J.K."/>
        </authorList>
    </citation>
    <scope>NUCLEOTIDE SEQUENCE [LARGE SCALE GENOMIC DNA]</scope>
    <source>
        <strain evidence="2">CM1030</strain>
        <tissue evidence="2">Blood</tissue>
    </source>
</reference>
<evidence type="ECO:0000313" key="3">
    <source>
        <dbReference type="Proteomes" id="UP001529510"/>
    </source>
</evidence>
<proteinExistence type="predicted"/>
<comment type="caution">
    <text evidence="2">The sequence shown here is derived from an EMBL/GenBank/DDBJ whole genome shotgun (WGS) entry which is preliminary data.</text>
</comment>
<feature type="non-terminal residue" evidence="2">
    <location>
        <position position="244"/>
    </location>
</feature>
<evidence type="ECO:0000313" key="2">
    <source>
        <dbReference type="EMBL" id="KAL0198565.1"/>
    </source>
</evidence>
<dbReference type="EMBL" id="JAMKFB020000003">
    <property type="protein sequence ID" value="KAL0198565.1"/>
    <property type="molecule type" value="Genomic_DNA"/>
</dbReference>
<sequence>DSACLLTNGEENTTQIQLVTPSGVPSSCVPDKTAALDKRITEASVPLSDGGVAATPGDSPQSTAPQSPEPKSSGSNTSTLKCGEKRQRDSDKPSIASVKRRLRPSEDCEEECVPDYDVRCAELWIEGEMAACEAYELSKSSRNTQSPHAVRQHVNNISVRQPPTQNDIVHIARAEVLASFQTLTKLFRLSIEWRRADFNEVINGLRGLSRDVTGVANELRSMRTEQRQALDAISLMNERMNVIQ</sequence>
<feature type="compositionally biased region" description="Polar residues" evidence="1">
    <location>
        <begin position="58"/>
        <end position="80"/>
    </location>
</feature>
<accession>A0ABD0RKD1</accession>
<feature type="compositionally biased region" description="Basic and acidic residues" evidence="1">
    <location>
        <begin position="82"/>
        <end position="92"/>
    </location>
</feature>
<organism evidence="2 3">
    <name type="scientific">Cirrhinus mrigala</name>
    <name type="common">Mrigala</name>
    <dbReference type="NCBI Taxonomy" id="683832"/>
    <lineage>
        <taxon>Eukaryota</taxon>
        <taxon>Metazoa</taxon>
        <taxon>Chordata</taxon>
        <taxon>Craniata</taxon>
        <taxon>Vertebrata</taxon>
        <taxon>Euteleostomi</taxon>
        <taxon>Actinopterygii</taxon>
        <taxon>Neopterygii</taxon>
        <taxon>Teleostei</taxon>
        <taxon>Ostariophysi</taxon>
        <taxon>Cypriniformes</taxon>
        <taxon>Cyprinidae</taxon>
        <taxon>Labeoninae</taxon>
        <taxon>Labeonini</taxon>
        <taxon>Cirrhinus</taxon>
    </lineage>
</organism>
<keyword evidence="3" id="KW-1185">Reference proteome</keyword>